<evidence type="ECO:0000313" key="5">
    <source>
        <dbReference type="EMBL" id="AOS64700.1"/>
    </source>
</evidence>
<organism evidence="5 6">
    <name type="scientific">Actinoalloteichus hymeniacidonis</name>
    <dbReference type="NCBI Taxonomy" id="340345"/>
    <lineage>
        <taxon>Bacteria</taxon>
        <taxon>Bacillati</taxon>
        <taxon>Actinomycetota</taxon>
        <taxon>Actinomycetes</taxon>
        <taxon>Pseudonocardiales</taxon>
        <taxon>Pseudonocardiaceae</taxon>
        <taxon>Actinoalloteichus</taxon>
    </lineage>
</organism>
<feature type="domain" description="Glycosyl transferase family 1" evidence="3">
    <location>
        <begin position="223"/>
        <end position="382"/>
    </location>
</feature>
<keyword evidence="2" id="KW-0808">Transferase</keyword>
<gene>
    <name evidence="5" type="ORF">TL08_19545</name>
</gene>
<dbReference type="Proteomes" id="UP000095210">
    <property type="component" value="Chromosome"/>
</dbReference>
<proteinExistence type="predicted"/>
<dbReference type="PANTHER" id="PTHR12526">
    <property type="entry name" value="GLYCOSYLTRANSFERASE"/>
    <property type="match status" value="1"/>
</dbReference>
<dbReference type="InterPro" id="IPR001296">
    <property type="entry name" value="Glyco_trans_1"/>
</dbReference>
<keyword evidence="1" id="KW-0328">Glycosyltransferase</keyword>
<dbReference type="EMBL" id="CP014859">
    <property type="protein sequence ID" value="AOS64700.1"/>
    <property type="molecule type" value="Genomic_DNA"/>
</dbReference>
<dbReference type="Pfam" id="PF13439">
    <property type="entry name" value="Glyco_transf_4"/>
    <property type="match status" value="1"/>
</dbReference>
<dbReference type="KEGG" id="ahm:TL08_19545"/>
<sequence>MSRAHGVGGGDRLRIAMISEHASPLAALGGVDAGGQNVHVAELSAALCRQGHQVTVYTRREDPLVPEVVVTQPNCRVVHVPAGPARPLPKDLLLPYMGEFAAFLRAQWSVEPPDVVHGHFWMSGLAAMLAVVGTEIPVVQTFHALGAVKRRYQGAEDTSPPERIPVEKLLAQQVAHIIATCSDEVLELADLSVDGSRASVVPCGVDVDRFSPIGPRARLTEAHRIVSVGRLVPRKGFDIAVAALAELPNTELVLAGGPDDGRLDEDPEAGRLRGLATELGVGDRLRMLGQVPRGDMPGLFRSADVVVCTPWYEPFGITPLEAMACGVPVVSASVGGLMDTVVDGVTGTLVKPRDPAELAAAVWDLLADPSRRRRYGLAGRQRVREGYCWDRVAEETLRAYRLVCAPSTEGIGGGQAVV</sequence>
<dbReference type="InterPro" id="IPR028098">
    <property type="entry name" value="Glyco_trans_4-like_N"/>
</dbReference>
<dbReference type="AlphaFoldDB" id="A0AAC9HUE9"/>
<reference evidence="6" key="1">
    <citation type="submission" date="2016-03" db="EMBL/GenBank/DDBJ databases">
        <title>Complete genome sequence of the type strain Actinoalloteichus hymeniacidonis DSM 45092.</title>
        <authorList>
            <person name="Schaffert L."/>
            <person name="Albersmeier A."/>
            <person name="Winkler A."/>
            <person name="Kalinowski J."/>
            <person name="Zotchev S."/>
            <person name="Ruckert C."/>
        </authorList>
    </citation>
    <scope>NUCLEOTIDE SEQUENCE [LARGE SCALE GENOMIC DNA]</scope>
    <source>
        <strain evidence="6">HPA177(T) (DSM 45092(T))</strain>
    </source>
</reference>
<evidence type="ECO:0000259" key="3">
    <source>
        <dbReference type="Pfam" id="PF00534"/>
    </source>
</evidence>
<evidence type="ECO:0000256" key="1">
    <source>
        <dbReference type="ARBA" id="ARBA00022676"/>
    </source>
</evidence>
<dbReference type="GO" id="GO:0016757">
    <property type="term" value="F:glycosyltransferase activity"/>
    <property type="evidence" value="ECO:0007669"/>
    <property type="project" value="UniProtKB-KW"/>
</dbReference>
<feature type="domain" description="Glycosyltransferase subfamily 4-like N-terminal" evidence="4">
    <location>
        <begin position="34"/>
        <end position="209"/>
    </location>
</feature>
<protein>
    <submittedName>
        <fullName evidence="5">Glycosyltransferase</fullName>
    </submittedName>
</protein>
<evidence type="ECO:0000256" key="2">
    <source>
        <dbReference type="ARBA" id="ARBA00022679"/>
    </source>
</evidence>
<dbReference type="PANTHER" id="PTHR12526:SF635">
    <property type="entry name" value="GLYCOSYL TRANSFERASE GROUP 1"/>
    <property type="match status" value="1"/>
</dbReference>
<evidence type="ECO:0000259" key="4">
    <source>
        <dbReference type="Pfam" id="PF13439"/>
    </source>
</evidence>
<dbReference type="Pfam" id="PF00534">
    <property type="entry name" value="Glycos_transf_1"/>
    <property type="match status" value="1"/>
</dbReference>
<dbReference type="SUPFAM" id="SSF53756">
    <property type="entry name" value="UDP-Glycosyltransferase/glycogen phosphorylase"/>
    <property type="match status" value="1"/>
</dbReference>
<evidence type="ECO:0000313" key="6">
    <source>
        <dbReference type="Proteomes" id="UP000095210"/>
    </source>
</evidence>
<accession>A0AAC9HUE9</accession>
<dbReference type="Gene3D" id="3.40.50.2000">
    <property type="entry name" value="Glycogen Phosphorylase B"/>
    <property type="match status" value="2"/>
</dbReference>
<name>A0AAC9HUE9_9PSEU</name>
<keyword evidence="6" id="KW-1185">Reference proteome</keyword>